<organism evidence="2 3">
    <name type="scientific">Candidatus Proximibacter danicus</name>
    <dbReference type="NCBI Taxonomy" id="2954365"/>
    <lineage>
        <taxon>Bacteria</taxon>
        <taxon>Pseudomonadati</taxon>
        <taxon>Pseudomonadota</taxon>
        <taxon>Betaproteobacteria</taxon>
        <taxon>Candidatus Proximibacter</taxon>
    </lineage>
</organism>
<reference evidence="2" key="1">
    <citation type="submission" date="2020-10" db="EMBL/GenBank/DDBJ databases">
        <title>Connecting structure to function with the recovery of over 1000 high-quality activated sludge metagenome-assembled genomes encoding full-length rRNA genes using long-read sequencing.</title>
        <authorList>
            <person name="Singleton C.M."/>
            <person name="Petriglieri F."/>
            <person name="Kristensen J.M."/>
            <person name="Kirkegaard R.H."/>
            <person name="Michaelsen T.Y."/>
            <person name="Andersen M.H."/>
            <person name="Karst S.M."/>
            <person name="Dueholm M.S."/>
            <person name="Nielsen P.H."/>
            <person name="Albertsen M."/>
        </authorList>
    </citation>
    <scope>NUCLEOTIDE SEQUENCE</scope>
    <source>
        <strain evidence="2">Hirt_18-Q3-R61-65_BATAC.395</strain>
    </source>
</reference>
<keyword evidence="1" id="KW-1133">Transmembrane helix</keyword>
<dbReference type="AlphaFoldDB" id="A0A9D7PRQ4"/>
<evidence type="ECO:0008006" key="4">
    <source>
        <dbReference type="Google" id="ProtNLM"/>
    </source>
</evidence>
<evidence type="ECO:0000313" key="2">
    <source>
        <dbReference type="EMBL" id="MBK8523932.1"/>
    </source>
</evidence>
<protein>
    <recommendedName>
        <fullName evidence="4">PilN domain-containing protein</fullName>
    </recommendedName>
</protein>
<gene>
    <name evidence="2" type="ORF">IPL58_07280</name>
</gene>
<dbReference type="Proteomes" id="UP000886689">
    <property type="component" value="Unassembled WGS sequence"/>
</dbReference>
<dbReference type="EMBL" id="JADJUC010000005">
    <property type="protein sequence ID" value="MBK8523932.1"/>
    <property type="molecule type" value="Genomic_DNA"/>
</dbReference>
<evidence type="ECO:0000313" key="3">
    <source>
        <dbReference type="Proteomes" id="UP000886689"/>
    </source>
</evidence>
<sequence>MSQEINLVNPALRPKRDWLAFQGVVAAAAVSLLLVTALYAYARVSAGTSLQAQVAVKNRLEALQQEVQSAQAALTARVSDPQLEKEVVRMTVAVKQRGEVLRLAEELATHGSGGVAEVMRGFSRQRMEGVWLTGFSVGPGGFDIRGRLLDPASLPAYIRRLNAEIAFRGRSFAALDMQGVVPQPQPVDAGAAAAIPASTQLQAAGPARYTEFALRATLVVAPAGGKE</sequence>
<comment type="caution">
    <text evidence="2">The sequence shown here is derived from an EMBL/GenBank/DDBJ whole genome shotgun (WGS) entry which is preliminary data.</text>
</comment>
<keyword evidence="1" id="KW-0472">Membrane</keyword>
<name>A0A9D7PRQ4_9PROT</name>
<keyword evidence="1" id="KW-0812">Transmembrane</keyword>
<evidence type="ECO:0000256" key="1">
    <source>
        <dbReference type="SAM" id="Phobius"/>
    </source>
</evidence>
<accession>A0A9D7PRQ4</accession>
<feature type="transmembrane region" description="Helical" evidence="1">
    <location>
        <begin position="20"/>
        <end position="41"/>
    </location>
</feature>
<proteinExistence type="predicted"/>